<keyword evidence="10" id="KW-1185">Reference proteome</keyword>
<name>A0A5K7S7P0_9BACT</name>
<dbReference type="Gene3D" id="3.30.450.20">
    <property type="entry name" value="PAS domain"/>
    <property type="match status" value="5"/>
</dbReference>
<dbReference type="InterPro" id="IPR013656">
    <property type="entry name" value="PAS_4"/>
</dbReference>
<dbReference type="Gene3D" id="3.30.565.10">
    <property type="entry name" value="Histidine kinase-like ATPase, C-terminal domain"/>
    <property type="match status" value="1"/>
</dbReference>
<accession>A0A5K7S7P0</accession>
<dbReference type="PRINTS" id="PR00344">
    <property type="entry name" value="BCTRLSENSOR"/>
</dbReference>
<feature type="domain" description="PAS" evidence="7">
    <location>
        <begin position="719"/>
        <end position="791"/>
    </location>
</feature>
<dbReference type="CDD" id="cd00082">
    <property type="entry name" value="HisKA"/>
    <property type="match status" value="1"/>
</dbReference>
<evidence type="ECO:0000313" key="10">
    <source>
        <dbReference type="Proteomes" id="UP001193389"/>
    </source>
</evidence>
<evidence type="ECO:0000259" key="8">
    <source>
        <dbReference type="PROSITE" id="PS50113"/>
    </source>
</evidence>
<comment type="catalytic activity">
    <reaction evidence="1">
        <text>ATP + protein L-histidine = ADP + protein N-phospho-L-histidine.</text>
        <dbReference type="EC" id="2.7.13.3"/>
    </reaction>
</comment>
<feature type="domain" description="PAS" evidence="7">
    <location>
        <begin position="37"/>
        <end position="81"/>
    </location>
</feature>
<protein>
    <recommendedName>
        <fullName evidence="2">histidine kinase</fullName>
        <ecNumber evidence="2">2.7.13.3</ecNumber>
    </recommendedName>
</protein>
<dbReference type="Pfam" id="PF00512">
    <property type="entry name" value="HisKA"/>
    <property type="match status" value="1"/>
</dbReference>
<dbReference type="InterPro" id="IPR005467">
    <property type="entry name" value="His_kinase_dom"/>
</dbReference>
<dbReference type="PROSITE" id="PS50113">
    <property type="entry name" value="PAC"/>
    <property type="match status" value="1"/>
</dbReference>
<dbReference type="AlphaFoldDB" id="A0A5K7S7P0"/>
<dbReference type="PANTHER" id="PTHR43304:SF1">
    <property type="entry name" value="PAC DOMAIN-CONTAINING PROTEIN"/>
    <property type="match status" value="1"/>
</dbReference>
<dbReference type="InterPro" id="IPR035965">
    <property type="entry name" value="PAS-like_dom_sf"/>
</dbReference>
<feature type="domain" description="PAS" evidence="7">
    <location>
        <begin position="475"/>
        <end position="545"/>
    </location>
</feature>
<dbReference type="KEGG" id="anf:AQPE_1696"/>
<dbReference type="InterPro" id="IPR036097">
    <property type="entry name" value="HisK_dim/P_sf"/>
</dbReference>
<evidence type="ECO:0000313" key="9">
    <source>
        <dbReference type="EMBL" id="BBE17540.1"/>
    </source>
</evidence>
<dbReference type="InterPro" id="IPR003661">
    <property type="entry name" value="HisK_dim/P_dom"/>
</dbReference>
<gene>
    <name evidence="9" type="ORF">AQPE_1696</name>
</gene>
<dbReference type="Pfam" id="PF13426">
    <property type="entry name" value="PAS_9"/>
    <property type="match status" value="3"/>
</dbReference>
<evidence type="ECO:0000256" key="1">
    <source>
        <dbReference type="ARBA" id="ARBA00000085"/>
    </source>
</evidence>
<dbReference type="PROSITE" id="PS50112">
    <property type="entry name" value="PAS"/>
    <property type="match status" value="3"/>
</dbReference>
<dbReference type="Pfam" id="PF02518">
    <property type="entry name" value="HATPase_c"/>
    <property type="match status" value="1"/>
</dbReference>
<reference evidence="9" key="1">
    <citation type="journal article" date="2020" name="Int. J. Syst. Evol. Microbiol.">
        <title>Aquipluma nitroreducens gen. nov. sp. nov., a novel facultatively anaerobic bacterium isolated from a freshwater lake.</title>
        <authorList>
            <person name="Watanabe M."/>
            <person name="Kojima H."/>
            <person name="Fukui M."/>
        </authorList>
    </citation>
    <scope>NUCLEOTIDE SEQUENCE</scope>
    <source>
        <strain evidence="9">MeG22</strain>
    </source>
</reference>
<dbReference type="InterPro" id="IPR036890">
    <property type="entry name" value="HATPase_C_sf"/>
</dbReference>
<evidence type="ECO:0000259" key="6">
    <source>
        <dbReference type="PROSITE" id="PS50109"/>
    </source>
</evidence>
<evidence type="ECO:0000256" key="4">
    <source>
        <dbReference type="ARBA" id="ARBA00022679"/>
    </source>
</evidence>
<dbReference type="CDD" id="cd00130">
    <property type="entry name" value="PAS"/>
    <property type="match status" value="5"/>
</dbReference>
<dbReference type="EC" id="2.7.13.3" evidence="2"/>
<keyword evidence="5 9" id="KW-0418">Kinase</keyword>
<dbReference type="InterPro" id="IPR052162">
    <property type="entry name" value="Sensor_kinase/Photoreceptor"/>
</dbReference>
<feature type="domain" description="PAC" evidence="8">
    <location>
        <begin position="423"/>
        <end position="474"/>
    </location>
</feature>
<evidence type="ECO:0000256" key="5">
    <source>
        <dbReference type="ARBA" id="ARBA00022777"/>
    </source>
</evidence>
<dbReference type="SMART" id="SM00091">
    <property type="entry name" value="PAS"/>
    <property type="match status" value="5"/>
</dbReference>
<sequence>MEKGNPTSEKVGKAVIDFEDMIAESRGTASENIAFLHPEEYKSIIELSVVGILIGDSTGKIISWNNALENLTGIKQSNAIGLNIWDIHYQLSPKEFKTPDFFNILEKRLLGIINESGYWKRQVYEQKMTRLDGTDITVEISTFVTASQNGNLLVVTHRDISAQDHLGMTLAIQNEALSKLNKFAIELSKSTLEDGLEAIITKRIKDFTGAIGAIFSEYSPENRTLTPKHIELDSGLLETIVTLLDKHVHKIYTVVSDYTYHELTTNTIKFHGSLSEVHSGTIPHAVGLTAQAILKADRFIEVSFLVEGKLYGTSILAMGKHRLDPSIEILENFISLAAAELRRKRSEEALLKSEEMMRTITENAADIILKLDDEGTIIYTSRAFPGYKKEDVIGKNFCDWTATEYHPVMRQALEDVFSKSISQTYQSKALGINHEIRWFLSRLSPVIVEDVVKNAVLILSDITEREKAEGALKESEENYRVIAQSMIDVIFIIDRFGKQLFFNNVVEKVLGYKVEEVVGRSFADFLSKENIPGYLIQLENIFSNGEICNFITQIYHKDGYLVDVEINVKRIKLKGEFVGQGTIRDISAKKRAEEELKNTLDRNIALLGAIPDLMFVFDSNCKIVDFHSESHNQLIVSPELFLGKLVDELLPHEVVIITKEKVEAVLASGEPDYSTYELQIGDELKYFESRYVPCGNKEVLSIVRDISERKKIEESLNVAIESYIDIFNSVSEAIFVLDKSGTFIDINKGAEKMYQYTKDEFVDLSLQSIAANEKNEFIDVQSILKQVYETGTSASFNFWAVRKNGEIFPKDVFVNKGKYFGKDVLIATARDITEQNQAEERIKSKNEELQKINAEKDKFFSIIAHDLRSPFAAFLGLTQMMVQDLPSLKLDNIQEIALLMRDSATNLHRLLENLLQWSRLQQGMVAFDPHYFLLVEKINSGLRPVMEIASNKGVEIVVNIPDGMYVLADENMLESTIRNLVTNAVKFTDKGGKILVSAQAENQSGVQISIKDTGIGMNEKTLENLFRIGELNCRPGTNGEPSTGLGLILCKDFIERHGGKIWAESTEFMGSTFHILLPNSSKN</sequence>
<dbReference type="SUPFAM" id="SSF55785">
    <property type="entry name" value="PYP-like sensor domain (PAS domain)"/>
    <property type="match status" value="5"/>
</dbReference>
<dbReference type="SMART" id="SM00388">
    <property type="entry name" value="HisKA"/>
    <property type="match status" value="1"/>
</dbReference>
<feature type="domain" description="Histidine kinase" evidence="6">
    <location>
        <begin position="862"/>
        <end position="1081"/>
    </location>
</feature>
<dbReference type="NCBIfam" id="TIGR00229">
    <property type="entry name" value="sensory_box"/>
    <property type="match status" value="4"/>
</dbReference>
<dbReference type="EMBL" id="AP018694">
    <property type="protein sequence ID" value="BBE17540.1"/>
    <property type="molecule type" value="Genomic_DNA"/>
</dbReference>
<dbReference type="InterPro" id="IPR001610">
    <property type="entry name" value="PAC"/>
</dbReference>
<dbReference type="InterPro" id="IPR004358">
    <property type="entry name" value="Sig_transdc_His_kin-like_C"/>
</dbReference>
<dbReference type="Pfam" id="PF08448">
    <property type="entry name" value="PAS_4"/>
    <property type="match status" value="2"/>
</dbReference>
<dbReference type="Proteomes" id="UP001193389">
    <property type="component" value="Chromosome"/>
</dbReference>
<evidence type="ECO:0000259" key="7">
    <source>
        <dbReference type="PROSITE" id="PS50112"/>
    </source>
</evidence>
<keyword evidence="4" id="KW-0808">Transferase</keyword>
<dbReference type="PANTHER" id="PTHR43304">
    <property type="entry name" value="PHYTOCHROME-LIKE PROTEIN CPH1"/>
    <property type="match status" value="1"/>
</dbReference>
<organism evidence="9 10">
    <name type="scientific">Aquipluma nitroreducens</name>
    <dbReference type="NCBI Taxonomy" id="2010828"/>
    <lineage>
        <taxon>Bacteria</taxon>
        <taxon>Pseudomonadati</taxon>
        <taxon>Bacteroidota</taxon>
        <taxon>Bacteroidia</taxon>
        <taxon>Marinilabiliales</taxon>
        <taxon>Prolixibacteraceae</taxon>
        <taxon>Aquipluma</taxon>
    </lineage>
</organism>
<dbReference type="GO" id="GO:0000155">
    <property type="term" value="F:phosphorelay sensor kinase activity"/>
    <property type="evidence" value="ECO:0007669"/>
    <property type="project" value="InterPro"/>
</dbReference>
<dbReference type="RefSeq" id="WP_318350524.1">
    <property type="nucleotide sequence ID" value="NZ_AP018694.1"/>
</dbReference>
<dbReference type="PROSITE" id="PS50109">
    <property type="entry name" value="HIS_KIN"/>
    <property type="match status" value="1"/>
</dbReference>
<evidence type="ECO:0000256" key="2">
    <source>
        <dbReference type="ARBA" id="ARBA00012438"/>
    </source>
</evidence>
<dbReference type="InterPro" id="IPR000700">
    <property type="entry name" value="PAS-assoc_C"/>
</dbReference>
<dbReference type="Gene3D" id="1.10.287.130">
    <property type="match status" value="1"/>
</dbReference>
<keyword evidence="3" id="KW-0597">Phosphoprotein</keyword>
<proteinExistence type="predicted"/>
<dbReference type="SMART" id="SM00086">
    <property type="entry name" value="PAC"/>
    <property type="match status" value="4"/>
</dbReference>
<dbReference type="SUPFAM" id="SSF47384">
    <property type="entry name" value="Homodimeric domain of signal transducing histidine kinase"/>
    <property type="match status" value="1"/>
</dbReference>
<dbReference type="InterPro" id="IPR000014">
    <property type="entry name" value="PAS"/>
</dbReference>
<dbReference type="InterPro" id="IPR003594">
    <property type="entry name" value="HATPase_dom"/>
</dbReference>
<dbReference type="SMART" id="SM00387">
    <property type="entry name" value="HATPase_c"/>
    <property type="match status" value="1"/>
</dbReference>
<dbReference type="CDD" id="cd00075">
    <property type="entry name" value="HATPase"/>
    <property type="match status" value="1"/>
</dbReference>
<evidence type="ECO:0000256" key="3">
    <source>
        <dbReference type="ARBA" id="ARBA00022553"/>
    </source>
</evidence>
<dbReference type="SUPFAM" id="SSF55874">
    <property type="entry name" value="ATPase domain of HSP90 chaperone/DNA topoisomerase II/histidine kinase"/>
    <property type="match status" value="1"/>
</dbReference>